<dbReference type="PANTHER" id="PTHR11113:SF14">
    <property type="entry name" value="N-ACETYLGLUCOSAMINE-6-PHOSPHATE DEACETYLASE"/>
    <property type="match status" value="1"/>
</dbReference>
<evidence type="ECO:0000256" key="5">
    <source>
        <dbReference type="PIRNR" id="PIRNR038994"/>
    </source>
</evidence>
<dbReference type="Pfam" id="PF01979">
    <property type="entry name" value="Amidohydro_1"/>
    <property type="match status" value="1"/>
</dbReference>
<proteinExistence type="inferred from homology"/>
<evidence type="ECO:0000259" key="6">
    <source>
        <dbReference type="Pfam" id="PF01979"/>
    </source>
</evidence>
<dbReference type="NCBIfam" id="TIGR00221">
    <property type="entry name" value="nagA"/>
    <property type="match status" value="1"/>
</dbReference>
<dbReference type="PANTHER" id="PTHR11113">
    <property type="entry name" value="N-ACETYLGLUCOSAMINE-6-PHOSPHATE DEACETYLASE"/>
    <property type="match status" value="1"/>
</dbReference>
<dbReference type="SUPFAM" id="SSF51338">
    <property type="entry name" value="Composite domain of metallo-dependent hydrolases"/>
    <property type="match status" value="1"/>
</dbReference>
<evidence type="ECO:0000256" key="2">
    <source>
        <dbReference type="ARBA" id="ARBA00022723"/>
    </source>
</evidence>
<evidence type="ECO:0000256" key="3">
    <source>
        <dbReference type="ARBA" id="ARBA00022801"/>
    </source>
</evidence>
<keyword evidence="3 5" id="KW-0378">Hydrolase</keyword>
<dbReference type="SUPFAM" id="SSF51556">
    <property type="entry name" value="Metallo-dependent hydrolases"/>
    <property type="match status" value="1"/>
</dbReference>
<name>A0ABS9Q5L2_9MICO</name>
<dbReference type="GO" id="GO:0008448">
    <property type="term" value="F:N-acetylglucosamine-6-phosphate deacetylase activity"/>
    <property type="evidence" value="ECO:0007669"/>
    <property type="project" value="UniProtKB-EC"/>
</dbReference>
<evidence type="ECO:0000256" key="1">
    <source>
        <dbReference type="ARBA" id="ARBA00010716"/>
    </source>
</evidence>
<dbReference type="InterPro" id="IPR011059">
    <property type="entry name" value="Metal-dep_hydrolase_composite"/>
</dbReference>
<organism evidence="7 8">
    <name type="scientific">Arsenicicoccus bolidensis</name>
    <dbReference type="NCBI Taxonomy" id="229480"/>
    <lineage>
        <taxon>Bacteria</taxon>
        <taxon>Bacillati</taxon>
        <taxon>Actinomycetota</taxon>
        <taxon>Actinomycetes</taxon>
        <taxon>Micrococcales</taxon>
        <taxon>Intrasporangiaceae</taxon>
        <taxon>Arsenicicoccus</taxon>
    </lineage>
</organism>
<comment type="caution">
    <text evidence="7">The sequence shown here is derived from an EMBL/GenBank/DDBJ whole genome shotgun (WGS) entry which is preliminary data.</text>
</comment>
<sequence length="381" mass="39313">MILTAQRLLTTRGITGPGWVRVQGDTIVEVSYAEPPAPGAGPDAEDWLDLGDVLLAPGFVDAHSHGGGGAAYTDGTQDAARQVIATHLAHGTTTMMASLVTDTIDELARLVGVLAPLVADGELVGVHLEGPWLSRCHKGAHDPDKLVPPTRADLDRLLGSHPGTVRMVTLAPELEGGLDAVRTVVGRGVVAAIGHSDATYDIALDAMDAGATVATHLFNAMRPLHHREPGIIGASLTDPRVAVEVICDGIHVHPAMVRHAADTCPERLVLVTDAMAAAGAPDGEYLLGPLGVEVIDGVARLVTNGAIAGSTLTLDRAVRYAVHVAGVPLEVALAAATANPARVLGLDDRGTLEPDKRADLVALDADLQVTTVVRAGIPLGD</sequence>
<evidence type="ECO:0000313" key="7">
    <source>
        <dbReference type="EMBL" id="MCG7323178.1"/>
    </source>
</evidence>
<dbReference type="Proteomes" id="UP001521931">
    <property type="component" value="Unassembled WGS sequence"/>
</dbReference>
<dbReference type="Gene3D" id="2.30.40.10">
    <property type="entry name" value="Urease, subunit C, domain 1"/>
    <property type="match status" value="1"/>
</dbReference>
<feature type="domain" description="Amidohydrolase-related" evidence="6">
    <location>
        <begin position="55"/>
        <end position="372"/>
    </location>
</feature>
<dbReference type="EMBL" id="JAKRCV010000062">
    <property type="protein sequence ID" value="MCG7323178.1"/>
    <property type="molecule type" value="Genomic_DNA"/>
</dbReference>
<evidence type="ECO:0000313" key="8">
    <source>
        <dbReference type="Proteomes" id="UP001521931"/>
    </source>
</evidence>
<dbReference type="Gene3D" id="3.20.20.140">
    <property type="entry name" value="Metal-dependent hydrolases"/>
    <property type="match status" value="1"/>
</dbReference>
<dbReference type="RefSeq" id="WP_029211506.1">
    <property type="nucleotide sequence ID" value="NZ_DAMCTM010000006.1"/>
</dbReference>
<accession>A0ABS9Q5L2</accession>
<dbReference type="EC" id="3.5.1.25" evidence="7"/>
<reference evidence="7 8" key="1">
    <citation type="submission" date="2022-02" db="EMBL/GenBank/DDBJ databases">
        <title>Uncovering new skin microbiome diversity through culturing and metagenomics.</title>
        <authorList>
            <person name="Conlan S."/>
            <person name="Deming C."/>
            <person name="Nisc Comparative Sequencing Program N."/>
            <person name="Segre J.A."/>
        </authorList>
    </citation>
    <scope>NUCLEOTIDE SEQUENCE [LARGE SCALE GENOMIC DNA]</scope>
    <source>
        <strain evidence="7 8">ACRQZ</strain>
    </source>
</reference>
<dbReference type="InterPro" id="IPR032466">
    <property type="entry name" value="Metal_Hydrolase"/>
</dbReference>
<dbReference type="InterPro" id="IPR003764">
    <property type="entry name" value="GlcNAc_6-P_deAcase"/>
</dbReference>
<dbReference type="CDD" id="cd00854">
    <property type="entry name" value="NagA"/>
    <property type="match status" value="1"/>
</dbReference>
<protein>
    <submittedName>
        <fullName evidence="7">N-acetylglucosamine-6-phosphate deacetylase</fullName>
        <ecNumber evidence="7">3.5.1.25</ecNumber>
    </submittedName>
</protein>
<evidence type="ECO:0000256" key="4">
    <source>
        <dbReference type="ARBA" id="ARBA00023277"/>
    </source>
</evidence>
<keyword evidence="2" id="KW-0479">Metal-binding</keyword>
<dbReference type="InterPro" id="IPR006680">
    <property type="entry name" value="Amidohydro-rel"/>
</dbReference>
<gene>
    <name evidence="7" type="primary">nagA</name>
    <name evidence="7" type="ORF">MHL29_14945</name>
</gene>
<dbReference type="PIRSF" id="PIRSF038994">
    <property type="entry name" value="NagA"/>
    <property type="match status" value="1"/>
</dbReference>
<keyword evidence="8" id="KW-1185">Reference proteome</keyword>
<keyword evidence="4 5" id="KW-0119">Carbohydrate metabolism</keyword>
<comment type="similarity">
    <text evidence="1 5">Belongs to the metallo-dependent hydrolases superfamily. NagA family.</text>
</comment>